<dbReference type="RefSeq" id="WP_353543143.1">
    <property type="nucleotide sequence ID" value="NZ_BAABRN010000040.1"/>
</dbReference>
<accession>A0ABP9VEL6</accession>
<proteinExistence type="predicted"/>
<gene>
    <name evidence="1" type="ORF">Dxin01_02920</name>
</gene>
<name>A0ABP9VEL6_9DEIO</name>
<protein>
    <submittedName>
        <fullName evidence="1">Uncharacterized protein</fullName>
    </submittedName>
</protein>
<evidence type="ECO:0000313" key="1">
    <source>
        <dbReference type="EMBL" id="GAA5503171.1"/>
    </source>
</evidence>
<keyword evidence="2" id="KW-1185">Reference proteome</keyword>
<reference evidence="1 2" key="1">
    <citation type="submission" date="2024-02" db="EMBL/GenBank/DDBJ databases">
        <title>Deinococcus xinjiangensis NBRC 107630.</title>
        <authorList>
            <person name="Ichikawa N."/>
            <person name="Katano-Makiyama Y."/>
            <person name="Hidaka K."/>
        </authorList>
    </citation>
    <scope>NUCLEOTIDE SEQUENCE [LARGE SCALE GENOMIC DNA]</scope>
    <source>
        <strain evidence="1 2">NBRC 107630</strain>
    </source>
</reference>
<sequence>MATYKEWNNALIEYFTYGAPVNSTIYLHVSDHTLELIGQQFWGDAEAGVNGWAEDYLQAVKQALVKDGCVFPETVRGLSKRGRPQGVAFLGALVLVATRMENDDEQSISEKDYLTRLNDALETQPANAQVRRPRHMTSGAEGEEPLWQAWANYLRSRGYLPTASGGRGAWKYIGYAVSQTLIREPEKRRLFQIFESRGWGKSPDPSFLVHQLRYEDVPRHVSTLLRREGQAAEDVAHAVQDVYQEWLQKANSSIFSGTSNRVQLQSRHLIAGIYRTEHFRTGQACYALFPRQPRGVRLLELQATLPNGEQETLQLERPGYYAPLGEVAASNLSNGMSLYLTGHPLLEDLVLPTRQLWLLRADPDNVGAYATLGRPGIGEHVLLLVRSTLQPDLELLREQGLVNWQTVQPLSDDWHEFHGLMVVANHWQDVSGVKSRELLETLRPTTGLSVSLAGGLRLPQAGAWLGDGPPQVSVNSFFTEAEVTLSRDGITLFSGTVETNTPLNLTWDGPGDYEVMAEARGQGEVRLIKLLDWTHLPAPNKGNLGQFRSEWRNGAETLTLLGATVQAAPEQPGGQA</sequence>
<dbReference type="EMBL" id="BAABRN010000040">
    <property type="protein sequence ID" value="GAA5503171.1"/>
    <property type="molecule type" value="Genomic_DNA"/>
</dbReference>
<dbReference type="Proteomes" id="UP001458946">
    <property type="component" value="Unassembled WGS sequence"/>
</dbReference>
<organism evidence="1 2">
    <name type="scientific">Deinococcus xinjiangensis</name>
    <dbReference type="NCBI Taxonomy" id="457454"/>
    <lineage>
        <taxon>Bacteria</taxon>
        <taxon>Thermotogati</taxon>
        <taxon>Deinococcota</taxon>
        <taxon>Deinococci</taxon>
        <taxon>Deinococcales</taxon>
        <taxon>Deinococcaceae</taxon>
        <taxon>Deinococcus</taxon>
    </lineage>
</organism>
<evidence type="ECO:0000313" key="2">
    <source>
        <dbReference type="Proteomes" id="UP001458946"/>
    </source>
</evidence>
<comment type="caution">
    <text evidence="1">The sequence shown here is derived from an EMBL/GenBank/DDBJ whole genome shotgun (WGS) entry which is preliminary data.</text>
</comment>